<accession>A0A091B7U3</accession>
<evidence type="ECO:0000313" key="3">
    <source>
        <dbReference type="EMBL" id="KFN47811.1"/>
    </source>
</evidence>
<dbReference type="Pfam" id="PF14760">
    <property type="entry name" value="Rnk_N"/>
    <property type="match status" value="1"/>
</dbReference>
<proteinExistence type="predicted"/>
<evidence type="ECO:0008006" key="5">
    <source>
        <dbReference type="Google" id="ProtNLM"/>
    </source>
</evidence>
<reference evidence="3 4" key="1">
    <citation type="submission" date="2013-09" db="EMBL/GenBank/DDBJ databases">
        <title>Genome sequencing of Arenimonas metalli.</title>
        <authorList>
            <person name="Chen F."/>
            <person name="Wang G."/>
        </authorList>
    </citation>
    <scope>NUCLEOTIDE SEQUENCE [LARGE SCALE GENOMIC DNA]</scope>
    <source>
        <strain evidence="3 4">CF5-1</strain>
    </source>
</reference>
<feature type="domain" description="Regulator of nucleoside diphosphate kinase N-terminal" evidence="2">
    <location>
        <begin position="12"/>
        <end position="51"/>
    </location>
</feature>
<dbReference type="EMBL" id="AVCK01000006">
    <property type="protein sequence ID" value="KFN47811.1"/>
    <property type="molecule type" value="Genomic_DNA"/>
</dbReference>
<dbReference type="GO" id="GO:0006354">
    <property type="term" value="P:DNA-templated transcription elongation"/>
    <property type="evidence" value="ECO:0007669"/>
    <property type="project" value="TreeGrafter"/>
</dbReference>
<protein>
    <recommendedName>
        <fullName evidence="5">Transcription elongation factor GreA/GreB C-terminal domain-containing protein</fullName>
    </recommendedName>
</protein>
<dbReference type="GO" id="GO:0070063">
    <property type="term" value="F:RNA polymerase binding"/>
    <property type="evidence" value="ECO:0007669"/>
    <property type="project" value="InterPro"/>
</dbReference>
<sequence length="136" mass="14097">MEDAMPSQTTLPPITLGNVDLARLEQMLESPALRGLPAAQSLGAELERARVLPAEQVPGDVVTMNATVTCVDEVSGETHQFTLVFPQDADVATGRVSVLAPVGSALLGLSVGQAIDWQAPGGRALRLRVTSVVAAA</sequence>
<dbReference type="SUPFAM" id="SSF54534">
    <property type="entry name" value="FKBP-like"/>
    <property type="match status" value="1"/>
</dbReference>
<evidence type="ECO:0000259" key="1">
    <source>
        <dbReference type="Pfam" id="PF01272"/>
    </source>
</evidence>
<comment type="caution">
    <text evidence="3">The sequence shown here is derived from an EMBL/GenBank/DDBJ whole genome shotgun (WGS) entry which is preliminary data.</text>
</comment>
<name>A0A091B7U3_9GAMM</name>
<dbReference type="Gene3D" id="1.10.286.20">
    <property type="match status" value="1"/>
</dbReference>
<keyword evidence="4" id="KW-1185">Reference proteome</keyword>
<dbReference type="Pfam" id="PF01272">
    <property type="entry name" value="GreA_GreB"/>
    <property type="match status" value="1"/>
</dbReference>
<dbReference type="InterPro" id="IPR001437">
    <property type="entry name" value="Tscrpt_elong_fac_GreA/B_C"/>
</dbReference>
<dbReference type="STRING" id="1384056.N787_07670"/>
<dbReference type="Proteomes" id="UP000029393">
    <property type="component" value="Unassembled WGS sequence"/>
</dbReference>
<dbReference type="eggNOG" id="COG0782">
    <property type="taxonomic scope" value="Bacteria"/>
</dbReference>
<organism evidence="3 4">
    <name type="scientific">Arenimonas metalli CF5-1</name>
    <dbReference type="NCBI Taxonomy" id="1384056"/>
    <lineage>
        <taxon>Bacteria</taxon>
        <taxon>Pseudomonadati</taxon>
        <taxon>Pseudomonadota</taxon>
        <taxon>Gammaproteobacteria</taxon>
        <taxon>Lysobacterales</taxon>
        <taxon>Lysobacteraceae</taxon>
        <taxon>Arenimonas</taxon>
    </lineage>
</organism>
<dbReference type="GO" id="GO:0003677">
    <property type="term" value="F:DNA binding"/>
    <property type="evidence" value="ECO:0007669"/>
    <property type="project" value="InterPro"/>
</dbReference>
<dbReference type="PANTHER" id="PTHR30437:SF5">
    <property type="entry name" value="REGULATOR OF NUCLEOSIDE DIPHOSPHATE KINASE"/>
    <property type="match status" value="1"/>
</dbReference>
<dbReference type="GO" id="GO:0032784">
    <property type="term" value="P:regulation of DNA-templated transcription elongation"/>
    <property type="evidence" value="ECO:0007669"/>
    <property type="project" value="InterPro"/>
</dbReference>
<dbReference type="AlphaFoldDB" id="A0A091B7U3"/>
<dbReference type="InterPro" id="IPR036953">
    <property type="entry name" value="GreA/GreB_C_sf"/>
</dbReference>
<evidence type="ECO:0000313" key="4">
    <source>
        <dbReference type="Proteomes" id="UP000029393"/>
    </source>
</evidence>
<dbReference type="InterPro" id="IPR029462">
    <property type="entry name" value="Rnk_N"/>
</dbReference>
<dbReference type="Gene3D" id="3.10.50.30">
    <property type="entry name" value="Transcription elongation factor, GreA/GreB, C-terminal domain"/>
    <property type="match status" value="1"/>
</dbReference>
<dbReference type="InterPro" id="IPR023459">
    <property type="entry name" value="Tscrpt_elong_fac_GreA/B_fam"/>
</dbReference>
<dbReference type="PANTHER" id="PTHR30437">
    <property type="entry name" value="TRANSCRIPTION ELONGATION FACTOR GREA"/>
    <property type="match status" value="1"/>
</dbReference>
<dbReference type="NCBIfam" id="NF004396">
    <property type="entry name" value="PRK05753.1"/>
    <property type="match status" value="1"/>
</dbReference>
<feature type="domain" description="Transcription elongation factor GreA/GreB C-terminal" evidence="1">
    <location>
        <begin position="58"/>
        <end position="132"/>
    </location>
</feature>
<dbReference type="PATRIC" id="fig|1384056.3.peg.400"/>
<evidence type="ECO:0000259" key="2">
    <source>
        <dbReference type="Pfam" id="PF14760"/>
    </source>
</evidence>
<gene>
    <name evidence="3" type="ORF">N787_07670</name>
</gene>